<dbReference type="InterPro" id="IPR024267">
    <property type="entry name" value="DUF4878"/>
</dbReference>
<dbReference type="Proteomes" id="UP000433945">
    <property type="component" value="Unassembled WGS sequence"/>
</dbReference>
<feature type="chain" id="PRO_5026881861" evidence="1">
    <location>
        <begin position="22"/>
        <end position="129"/>
    </location>
</feature>
<name>A0A6N8HH93_9FLAO</name>
<dbReference type="Pfam" id="PF12870">
    <property type="entry name" value="DUF4878"/>
    <property type="match status" value="1"/>
</dbReference>
<accession>A0A6N8HH93</accession>
<dbReference type="RefSeq" id="WP_157484405.1">
    <property type="nucleotide sequence ID" value="NZ_WOWP01000061.1"/>
</dbReference>
<dbReference type="OrthoDB" id="598024at2"/>
<protein>
    <submittedName>
        <fullName evidence="3">DUF4878 domain-containing protein</fullName>
    </submittedName>
</protein>
<keyword evidence="1" id="KW-0732">Signal</keyword>
<feature type="domain" description="DUF4878" evidence="2">
    <location>
        <begin position="18"/>
        <end position="121"/>
    </location>
</feature>
<proteinExistence type="predicted"/>
<dbReference type="Gene3D" id="3.10.450.50">
    <property type="match status" value="1"/>
</dbReference>
<organism evidence="3 4">
    <name type="scientific">Flavobacterium rakeshii</name>
    <dbReference type="NCBI Taxonomy" id="1038845"/>
    <lineage>
        <taxon>Bacteria</taxon>
        <taxon>Pseudomonadati</taxon>
        <taxon>Bacteroidota</taxon>
        <taxon>Flavobacteriia</taxon>
        <taxon>Flavobacteriales</taxon>
        <taxon>Flavobacteriaceae</taxon>
        <taxon>Flavobacterium</taxon>
    </lineage>
</organism>
<comment type="caution">
    <text evidence="3">The sequence shown here is derived from an EMBL/GenBank/DDBJ whole genome shotgun (WGS) entry which is preliminary data.</text>
</comment>
<reference evidence="3 4" key="1">
    <citation type="submission" date="2019-12" db="EMBL/GenBank/DDBJ databases">
        <authorList>
            <person name="Sun J.-Q."/>
        </authorList>
    </citation>
    <scope>NUCLEOTIDE SEQUENCE [LARGE SCALE GENOMIC DNA]</scope>
    <source>
        <strain evidence="3 4">JCM 17928</strain>
    </source>
</reference>
<dbReference type="AlphaFoldDB" id="A0A6N8HH93"/>
<evidence type="ECO:0000256" key="1">
    <source>
        <dbReference type="SAM" id="SignalP"/>
    </source>
</evidence>
<evidence type="ECO:0000313" key="3">
    <source>
        <dbReference type="EMBL" id="MUV05115.1"/>
    </source>
</evidence>
<evidence type="ECO:0000259" key="2">
    <source>
        <dbReference type="Pfam" id="PF12870"/>
    </source>
</evidence>
<dbReference type="EMBL" id="WOWP01000061">
    <property type="protein sequence ID" value="MUV05115.1"/>
    <property type="molecule type" value="Genomic_DNA"/>
</dbReference>
<sequence>MKQLKLAALALVLSLSLSSCSGNGPEDTAKKFIEYTNQGEFSKAKELSTDKTAAMLGMAEGFAQGKMEEMKEKNKDVKVEITSSEVNEDKATVKFKLTGGENTSGSENQLNLVKVDGEWKVDMNKEGAR</sequence>
<feature type="signal peptide" evidence="1">
    <location>
        <begin position="1"/>
        <end position="21"/>
    </location>
</feature>
<evidence type="ECO:0000313" key="4">
    <source>
        <dbReference type="Proteomes" id="UP000433945"/>
    </source>
</evidence>
<dbReference type="PROSITE" id="PS51257">
    <property type="entry name" value="PROKAR_LIPOPROTEIN"/>
    <property type="match status" value="1"/>
</dbReference>
<keyword evidence="4" id="KW-1185">Reference proteome</keyword>
<gene>
    <name evidence="3" type="ORF">GN157_15475</name>
</gene>